<evidence type="ECO:0000313" key="3">
    <source>
        <dbReference type="Proteomes" id="UP000078559"/>
    </source>
</evidence>
<name>A0A194W036_CYTMA</name>
<dbReference type="EMBL" id="CM003102">
    <property type="protein sequence ID" value="KUI69824.1"/>
    <property type="molecule type" value="Genomic_DNA"/>
</dbReference>
<reference evidence="2" key="1">
    <citation type="submission" date="2014-12" db="EMBL/GenBank/DDBJ databases">
        <title>Genome Sequence of Valsa Canker Pathogens Uncovers a Specific Adaption of Colonization on Woody Bark.</title>
        <authorList>
            <person name="Yin Z."/>
            <person name="Liu H."/>
            <person name="Gao X."/>
            <person name="Li Z."/>
            <person name="Song N."/>
            <person name="Ke X."/>
            <person name="Dai Q."/>
            <person name="Wu Y."/>
            <person name="Sun Y."/>
            <person name="Xu J.-R."/>
            <person name="Kang Z.K."/>
            <person name="Wang L."/>
            <person name="Huang L."/>
        </authorList>
    </citation>
    <scope>NUCLEOTIDE SEQUENCE [LARGE SCALE GENOMIC DNA]</scope>
    <source>
        <strain evidence="2">03-8</strain>
    </source>
</reference>
<sequence>MSMRGDNQQQQPPFMDVTGELAGYGLDPFGAGSAGRPAGQAFHDNPGGMDAFDTNAWPIPTSVAVSSTSLSDGLDHNRKRRRIQSPVHFMPSPPISAPPWDLLTGDRLARTTNNSIIGEAMMKIYHDVMEGALSCWLVEQTCPYKSLPSTPSPDTPDTQQFGSFEDMHEQWGPKWSNRILRRVIKLDRTAHVLGLKKLSPADERKVTNALNSAVMAFTAQWAQSSHRSSARWPGLDGLNAHHDFQPPDLDMGAEFDRTLQISFWNQARKALNDCGEIDSFRVAFAEIIFGQTQKYVEVTDDQQDPLGPDKDVDTSEVVGEILRYDNQQIWVERATRRLHILRRRIELHDRQLRDKKDGEYSCSDAEHRRTLDLLFCDMALLHPSTPSTSSTSNMADIWNTIMNKDKQTKRKSLRWPLSEERIAQELSDATPVKVLLYRKITRLQTLIARNQDAATIEETIKDALKVYRHWQHLYHPLFSDCIENHLLLSARIQGWYVCLLGHWLLATLLIVNLIQSVDQEGLGKEAEKRQRVGDNRAQGIRRASVRMISDLAKASTPRHDYHGQLDGFHDAVNEGALLTEPWTIILIRTFSGAAINILEDLRPVDVDTDLRAADRGNYERCEDCVKALWYLGRKSDMARQVANVLAVYLQRARFKVRK</sequence>
<keyword evidence="1" id="KW-0472">Membrane</keyword>
<dbReference type="AlphaFoldDB" id="A0A194W036"/>
<gene>
    <name evidence="2" type="ORF">VM1G_05052</name>
</gene>
<protein>
    <submittedName>
        <fullName evidence="2">Regulatory protein alcR</fullName>
    </submittedName>
</protein>
<dbReference type="OrthoDB" id="5958943at2759"/>
<keyword evidence="3" id="KW-1185">Reference proteome</keyword>
<evidence type="ECO:0000256" key="1">
    <source>
        <dbReference type="SAM" id="Phobius"/>
    </source>
</evidence>
<keyword evidence="1" id="KW-0812">Transmembrane</keyword>
<organism evidence="2 3">
    <name type="scientific">Cytospora mali</name>
    <name type="common">Apple Valsa canker fungus</name>
    <name type="synonym">Valsa mali</name>
    <dbReference type="NCBI Taxonomy" id="578113"/>
    <lineage>
        <taxon>Eukaryota</taxon>
        <taxon>Fungi</taxon>
        <taxon>Dikarya</taxon>
        <taxon>Ascomycota</taxon>
        <taxon>Pezizomycotina</taxon>
        <taxon>Sordariomycetes</taxon>
        <taxon>Sordariomycetidae</taxon>
        <taxon>Diaporthales</taxon>
        <taxon>Cytosporaceae</taxon>
        <taxon>Cytospora</taxon>
    </lineage>
</organism>
<evidence type="ECO:0000313" key="2">
    <source>
        <dbReference type="EMBL" id="KUI69824.1"/>
    </source>
</evidence>
<proteinExistence type="predicted"/>
<dbReference type="Proteomes" id="UP000078559">
    <property type="component" value="Chromosome 5"/>
</dbReference>
<feature type="transmembrane region" description="Helical" evidence="1">
    <location>
        <begin position="494"/>
        <end position="514"/>
    </location>
</feature>
<accession>A0A194W036</accession>
<keyword evidence="1" id="KW-1133">Transmembrane helix</keyword>